<organism evidence="1 2">
    <name type="scientific">Thamnophis sirtalis</name>
    <dbReference type="NCBI Taxonomy" id="35019"/>
    <lineage>
        <taxon>Eukaryota</taxon>
        <taxon>Metazoa</taxon>
        <taxon>Chordata</taxon>
        <taxon>Craniata</taxon>
        <taxon>Vertebrata</taxon>
        <taxon>Euteleostomi</taxon>
        <taxon>Lepidosauria</taxon>
        <taxon>Squamata</taxon>
        <taxon>Bifurcata</taxon>
        <taxon>Unidentata</taxon>
        <taxon>Episquamata</taxon>
        <taxon>Toxicofera</taxon>
        <taxon>Serpentes</taxon>
        <taxon>Colubroidea</taxon>
        <taxon>Colubridae</taxon>
        <taxon>Natricinae</taxon>
        <taxon>Thamnophis</taxon>
    </lineage>
</organism>
<protein>
    <submittedName>
        <fullName evidence="2">UPF0472 protein C16orf72 homolog</fullName>
    </submittedName>
</protein>
<dbReference type="GeneID" id="106541301"/>
<evidence type="ECO:0000313" key="1">
    <source>
        <dbReference type="Proteomes" id="UP000504617"/>
    </source>
</evidence>
<evidence type="ECO:0000313" key="2">
    <source>
        <dbReference type="RefSeq" id="XP_013912163.1"/>
    </source>
</evidence>
<accession>A0A6I9XN33</accession>
<dbReference type="AlphaFoldDB" id="A0A6I9XN33"/>
<sequence>MEDHAAEEEGEAEIQELHGPKHWFSQWKWQWLAAQMTAPKQQKLWHFFQNSVTAVVQFYK</sequence>
<gene>
    <name evidence="2" type="primary">LOC106541301</name>
</gene>
<dbReference type="KEGG" id="tsr:106541301"/>
<proteinExistence type="predicted"/>
<dbReference type="RefSeq" id="XP_013912163.1">
    <property type="nucleotide sequence ID" value="XM_014056688.1"/>
</dbReference>
<keyword evidence="1" id="KW-1185">Reference proteome</keyword>
<reference evidence="2" key="1">
    <citation type="submission" date="2025-08" db="UniProtKB">
        <authorList>
            <consortium name="RefSeq"/>
        </authorList>
    </citation>
    <scope>IDENTIFICATION</scope>
    <source>
        <tissue evidence="2">Skeletal muscle</tissue>
    </source>
</reference>
<dbReference type="OrthoDB" id="5823474at2759"/>
<feature type="non-terminal residue" evidence="2">
    <location>
        <position position="60"/>
    </location>
</feature>
<name>A0A6I9XN33_9SAUR</name>
<dbReference type="Proteomes" id="UP000504617">
    <property type="component" value="Unplaced"/>
</dbReference>